<accession>A0A8R1TLF8</accession>
<reference evidence="1" key="2">
    <citation type="submission" date="2022-06" db="UniProtKB">
        <authorList>
            <consortium name="EnsemblMetazoa"/>
        </authorList>
    </citation>
    <scope>IDENTIFICATION</scope>
</reference>
<organism evidence="1 2">
    <name type="scientific">Onchocerca volvulus</name>
    <dbReference type="NCBI Taxonomy" id="6282"/>
    <lineage>
        <taxon>Eukaryota</taxon>
        <taxon>Metazoa</taxon>
        <taxon>Ecdysozoa</taxon>
        <taxon>Nematoda</taxon>
        <taxon>Chromadorea</taxon>
        <taxon>Rhabditida</taxon>
        <taxon>Spirurina</taxon>
        <taxon>Spiruromorpha</taxon>
        <taxon>Filarioidea</taxon>
        <taxon>Onchocercidae</taxon>
        <taxon>Onchocerca</taxon>
    </lineage>
</organism>
<dbReference type="EMBL" id="CMVM020000391">
    <property type="status" value="NOT_ANNOTATED_CDS"/>
    <property type="molecule type" value="Genomic_DNA"/>
</dbReference>
<dbReference type="EnsemblMetazoa" id="OVOC12021.1">
    <property type="protein sequence ID" value="OVOC12021.1"/>
    <property type="gene ID" value="WBGene00248830"/>
</dbReference>
<dbReference type="Proteomes" id="UP000024404">
    <property type="component" value="Unassembled WGS sequence"/>
</dbReference>
<sequence>MFYYLLFNKSKLMFKFLFPKNINIIIHFLMAMINMNVMALSSISLSPLSLPFSPSLLSLTLSSSSSPSSSSSSLSSPSSVSSTNHETIMTLCKKRHIVLDHNHPEYVISFPITTTDNTDNKNYKSSKENYLLSDEKISERKFPYPLDFFINKITPTSQ</sequence>
<protein>
    <submittedName>
        <fullName evidence="1">Uncharacterized protein</fullName>
    </submittedName>
</protein>
<dbReference type="AlphaFoldDB" id="A0A8R1TLF8"/>
<name>A0A8R1TLF8_ONCVO</name>
<evidence type="ECO:0000313" key="1">
    <source>
        <dbReference type="EnsemblMetazoa" id="OVOC12021.1"/>
    </source>
</evidence>
<proteinExistence type="predicted"/>
<keyword evidence="2" id="KW-1185">Reference proteome</keyword>
<dbReference type="OMA" id="NHETIMT"/>
<reference evidence="2" key="1">
    <citation type="submission" date="2013-10" db="EMBL/GenBank/DDBJ databases">
        <title>Genome sequencing of Onchocerca volvulus.</title>
        <authorList>
            <person name="Cotton J."/>
            <person name="Tsai J."/>
            <person name="Stanley E."/>
            <person name="Tracey A."/>
            <person name="Holroyd N."/>
            <person name="Lustigman S."/>
            <person name="Berriman M."/>
        </authorList>
    </citation>
    <scope>NUCLEOTIDE SEQUENCE</scope>
</reference>
<evidence type="ECO:0000313" key="2">
    <source>
        <dbReference type="Proteomes" id="UP000024404"/>
    </source>
</evidence>